<evidence type="ECO:0000313" key="3">
    <source>
        <dbReference type="Proteomes" id="UP000642468"/>
    </source>
</evidence>
<organism evidence="2 3">
    <name type="scientific">Hymenobacter duratus</name>
    <dbReference type="NCBI Taxonomy" id="2771356"/>
    <lineage>
        <taxon>Bacteria</taxon>
        <taxon>Pseudomonadati</taxon>
        <taxon>Bacteroidota</taxon>
        <taxon>Cytophagia</taxon>
        <taxon>Cytophagales</taxon>
        <taxon>Hymenobacteraceae</taxon>
        <taxon>Hymenobacter</taxon>
    </lineage>
</organism>
<keyword evidence="1" id="KW-0732">Signal</keyword>
<dbReference type="InterPro" id="IPR011050">
    <property type="entry name" value="Pectin_lyase_fold/virulence"/>
</dbReference>
<reference evidence="2 3" key="1">
    <citation type="submission" date="2020-09" db="EMBL/GenBank/DDBJ databases">
        <authorList>
            <person name="Kim M.K."/>
        </authorList>
    </citation>
    <scope>NUCLEOTIDE SEQUENCE [LARGE SCALE GENOMIC DNA]</scope>
    <source>
        <strain evidence="2 3">BT646</strain>
    </source>
</reference>
<evidence type="ECO:0000313" key="2">
    <source>
        <dbReference type="EMBL" id="MBD2715296.1"/>
    </source>
</evidence>
<evidence type="ECO:0000256" key="1">
    <source>
        <dbReference type="SAM" id="SignalP"/>
    </source>
</evidence>
<gene>
    <name evidence="2" type="ORF">IC231_09630</name>
</gene>
<dbReference type="SUPFAM" id="SSF51126">
    <property type="entry name" value="Pectin lyase-like"/>
    <property type="match status" value="1"/>
</dbReference>
<dbReference type="Proteomes" id="UP000642468">
    <property type="component" value="Unassembled WGS sequence"/>
</dbReference>
<dbReference type="EMBL" id="JACWZZ010000002">
    <property type="protein sequence ID" value="MBD2715296.1"/>
    <property type="molecule type" value="Genomic_DNA"/>
</dbReference>
<dbReference type="Gene3D" id="2.160.20.10">
    <property type="entry name" value="Single-stranded right-handed beta-helix, Pectin lyase-like"/>
    <property type="match status" value="1"/>
</dbReference>
<protein>
    <recommendedName>
        <fullName evidence="4">T9SS type A sorting domain-containing protein</fullName>
    </recommendedName>
</protein>
<feature type="signal peptide" evidence="1">
    <location>
        <begin position="1"/>
        <end position="20"/>
    </location>
</feature>
<accession>A0ABR8JEL3</accession>
<name>A0ABR8JEL3_9BACT</name>
<proteinExistence type="predicted"/>
<dbReference type="InterPro" id="IPR012334">
    <property type="entry name" value="Pectin_lyas_fold"/>
</dbReference>
<sequence length="810" mass="85795">MKYFLFCAGLWLALVASAQAQTSLLTEDFESGTLGGFTAVNGPQTPAWYAGAAPGNGPRWSGNTAAFVSSNAGTYGPLSGLNGVVHLYRDVTFPAGTTEFVLRFDFRSQGVLDVHLAPTSYQPTAGVRPTSPAATQLSANLQNGGYYSTAFLRLPATVAGTTQRLIFTWASSSQVPAALPAVLDNVEVTAGPPVALAGAYTLSRQQPRSPRNFQSLTDVFFQLNTAGTSAPVTVAIPAGQRFTELVPQLWGTNTHPVAFQKQGVGPNPQLQGGNIDLVGAHHVTFDGLDIAPGPEAVGPEAGYAISGAFDQGSHDIHIRNATITMRQTQAHTKGVYQRNLLLASAGPGDTALVNRRIHYENLQIQQSCHGIWVAAGIGNVPDYDVEVARVTIGDGTPGNIGYPTNGYEAYGMYFMRVNGLNVHDNVVQGVVSRTNFAVGIYVYDLMGPLPSVFANNRIRDIEFRHPANPAMSPVMPALAMGLWLLQAPASQALAAGHPVRVFNNEISELRHRLAPGASVPTDRNGQTYGVLADLGGFATSHLFFAHNTVAVAAPAWANFSSSALLVRTKNASFGTAEILNNILLNTTPPISPVTATTVQAVVNIGIAATQATPPLTRVRMDHNDLVLTTGAQRYLGTYFAGTPGGTQQYASLAAWQAGTGFDTNSVELDPQFGAGAVVLRPTNAALDNAGTPVPSVATDLAGTLRGPLPDMGAYEFSGTLSSAAGEWERERVQAWPVPFADQLHIAVPRATTTALQLELLDGLGRVVRQQAVPDLAESILLTGLQNLPAGPYWLRLRSPQGHQQVRHLMH</sequence>
<comment type="caution">
    <text evidence="2">The sequence shown here is derived from an EMBL/GenBank/DDBJ whole genome shotgun (WGS) entry which is preliminary data.</text>
</comment>
<dbReference type="RefSeq" id="WP_190784313.1">
    <property type="nucleotide sequence ID" value="NZ_JACWZZ010000002.1"/>
</dbReference>
<evidence type="ECO:0008006" key="4">
    <source>
        <dbReference type="Google" id="ProtNLM"/>
    </source>
</evidence>
<keyword evidence="3" id="KW-1185">Reference proteome</keyword>
<feature type="chain" id="PRO_5046186911" description="T9SS type A sorting domain-containing protein" evidence="1">
    <location>
        <begin position="21"/>
        <end position="810"/>
    </location>
</feature>